<reference evidence="1" key="1">
    <citation type="submission" date="2018-07" db="EMBL/GenBank/DDBJ databases">
        <authorList>
            <consortium name="PulseNet: The National Subtyping Network for Foodborne Disease Surveillance"/>
            <person name="Tarr C.L."/>
            <person name="Trees E."/>
            <person name="Katz L.S."/>
            <person name="Carleton-Romer H.A."/>
            <person name="Stroika S."/>
            <person name="Kucerova Z."/>
            <person name="Roache K.F."/>
            <person name="Sabol A.L."/>
            <person name="Besser J."/>
            <person name="Gerner-Smidt P."/>
        </authorList>
    </citation>
    <scope>NUCLEOTIDE SEQUENCE</scope>
    <source>
        <strain evidence="1">PNUSAS018280</strain>
    </source>
</reference>
<dbReference type="EMBL" id="AAGYBI010000024">
    <property type="protein sequence ID" value="EBT2269882.1"/>
    <property type="molecule type" value="Genomic_DNA"/>
</dbReference>
<proteinExistence type="predicted"/>
<protein>
    <submittedName>
        <fullName evidence="1">Derepression protein</fullName>
    </submittedName>
</protein>
<name>A0A5V1PJM8_SALER</name>
<dbReference type="AlphaFoldDB" id="A0A5V1PJM8"/>
<organism evidence="1">
    <name type="scientific">Salmonella enterica</name>
    <name type="common">Salmonella choleraesuis</name>
    <dbReference type="NCBI Taxonomy" id="28901"/>
    <lineage>
        <taxon>Bacteria</taxon>
        <taxon>Pseudomonadati</taxon>
        <taxon>Pseudomonadota</taxon>
        <taxon>Gammaproteobacteria</taxon>
        <taxon>Enterobacterales</taxon>
        <taxon>Enterobacteriaceae</taxon>
        <taxon>Salmonella</taxon>
    </lineage>
</organism>
<comment type="caution">
    <text evidence="1">The sequence shown here is derived from an EMBL/GenBank/DDBJ whole genome shotgun (WGS) entry which is preliminary data.</text>
</comment>
<gene>
    <name evidence="1" type="ORF">CI531_15410</name>
</gene>
<accession>A0A5V1PJM8</accession>
<evidence type="ECO:0000313" key="1">
    <source>
        <dbReference type="EMBL" id="EBT2269882.1"/>
    </source>
</evidence>
<sequence length="76" mass="8635">MANRKPRHTHADVKRIHTQTEINRRLFRAGQISAVMRINMLSDDACNITPLYIAAVFSYLADDLRDIQKLVGTPGK</sequence>